<sequence length="166" mass="17955">MGRYIKYPIALLLGWLSISPSNGMAAGVLKLSTPELRLVPDQRQGALYALNTGDSPLYLDVEQALVLNPGEQPEQLQAISQVSKPGLLVTPTRLALAPGQKYRMNIKTLGTPASDQVWRVTFRPKEQVTVHVQGADGLSAPLSVSVGYGMVIYQNSATSRIHSQSE</sequence>
<dbReference type="RefSeq" id="WP_048351620.1">
    <property type="nucleotide sequence ID" value="NZ_CP049044.1"/>
</dbReference>
<proteinExistence type="predicted"/>
<dbReference type="Gene3D" id="2.60.40.10">
    <property type="entry name" value="Immunoglobulins"/>
    <property type="match status" value="1"/>
</dbReference>
<organism evidence="1 2">
    <name type="scientific">Pseudomonas psychrophila</name>
    <dbReference type="NCBI Taxonomy" id="122355"/>
    <lineage>
        <taxon>Bacteria</taxon>
        <taxon>Pseudomonadati</taxon>
        <taxon>Pseudomonadota</taxon>
        <taxon>Gammaproteobacteria</taxon>
        <taxon>Pseudomonadales</taxon>
        <taxon>Pseudomonadaceae</taxon>
        <taxon>Pseudomonas</taxon>
    </lineage>
</organism>
<dbReference type="EMBL" id="LT629795">
    <property type="protein sequence ID" value="SDU67995.1"/>
    <property type="molecule type" value="Genomic_DNA"/>
</dbReference>
<reference evidence="1 2" key="1">
    <citation type="submission" date="2016-10" db="EMBL/GenBank/DDBJ databases">
        <authorList>
            <person name="Varghese N."/>
            <person name="Submissions S."/>
        </authorList>
    </citation>
    <scope>NUCLEOTIDE SEQUENCE [LARGE SCALE GENOMIC DNA]</scope>
    <source>
        <strain evidence="1 2">BS3667</strain>
    </source>
</reference>
<keyword evidence="2" id="KW-1185">Reference proteome</keyword>
<evidence type="ECO:0000313" key="1">
    <source>
        <dbReference type="EMBL" id="SDU67995.1"/>
    </source>
</evidence>
<evidence type="ECO:0008006" key="3">
    <source>
        <dbReference type="Google" id="ProtNLM"/>
    </source>
</evidence>
<dbReference type="InterPro" id="IPR013783">
    <property type="entry name" value="Ig-like_fold"/>
</dbReference>
<name>A0ABY0W130_9PSED</name>
<accession>A0ABY0W130</accession>
<evidence type="ECO:0000313" key="2">
    <source>
        <dbReference type="Proteomes" id="UP000182058"/>
    </source>
</evidence>
<dbReference type="GeneID" id="96621313"/>
<dbReference type="Proteomes" id="UP000182058">
    <property type="component" value="Chromosome I"/>
</dbReference>
<gene>
    <name evidence="1" type="ORF">SAMN04490201_3744</name>
</gene>
<protein>
    <recommendedName>
        <fullName evidence="3">Pilus assembly protein</fullName>
    </recommendedName>
</protein>